<dbReference type="PANTHER" id="PTHR23508">
    <property type="entry name" value="CARBOXYLIC ACID TRANSPORTER PROTEIN HOMOLOG"/>
    <property type="match status" value="1"/>
</dbReference>
<evidence type="ECO:0000313" key="7">
    <source>
        <dbReference type="EMBL" id="GEP44603.1"/>
    </source>
</evidence>
<keyword evidence="3 5" id="KW-1133">Transmembrane helix</keyword>
<feature type="transmembrane region" description="Helical" evidence="5">
    <location>
        <begin position="266"/>
        <end position="287"/>
    </location>
</feature>
<keyword evidence="4 5" id="KW-0472">Membrane</keyword>
<dbReference type="InterPro" id="IPR020846">
    <property type="entry name" value="MFS_dom"/>
</dbReference>
<name>A0A512MCY9_9BACT</name>
<dbReference type="AlphaFoldDB" id="A0A512MCY9"/>
<feature type="transmembrane region" description="Helical" evidence="5">
    <location>
        <begin position="360"/>
        <end position="382"/>
    </location>
</feature>
<evidence type="ECO:0000256" key="3">
    <source>
        <dbReference type="ARBA" id="ARBA00022989"/>
    </source>
</evidence>
<dbReference type="OrthoDB" id="199654at2"/>
<organism evidence="7 8">
    <name type="scientific">Brevifollis gellanilyticus</name>
    <dbReference type="NCBI Taxonomy" id="748831"/>
    <lineage>
        <taxon>Bacteria</taxon>
        <taxon>Pseudomonadati</taxon>
        <taxon>Verrucomicrobiota</taxon>
        <taxon>Verrucomicrobiia</taxon>
        <taxon>Verrucomicrobiales</taxon>
        <taxon>Verrucomicrobiaceae</taxon>
    </lineage>
</organism>
<feature type="transmembrane region" description="Helical" evidence="5">
    <location>
        <begin position="148"/>
        <end position="172"/>
    </location>
</feature>
<evidence type="ECO:0000313" key="8">
    <source>
        <dbReference type="Proteomes" id="UP000321577"/>
    </source>
</evidence>
<feature type="transmembrane region" description="Helical" evidence="5">
    <location>
        <begin position="113"/>
        <end position="136"/>
    </location>
</feature>
<evidence type="ECO:0000256" key="2">
    <source>
        <dbReference type="ARBA" id="ARBA00022692"/>
    </source>
</evidence>
<sequence length="416" mass="45287">MLSTDPIKRAQTMTLIAAFLGWMFDGLEMGIFPLVARPALQEFQAAAGIIDEAFVQMWMGRITATFLLGAAAGGLLFGWLGDRIGRVRAMMLSVMAYSLFTGLNYFAEAPWQLAMFRFVAALGMGGEWSLGVALVMEAWPSDKRPLMAGLIGAAANLGYVFIAVLGLFFAITTESWRWVMLIGAAPALLTLFIMRFVPESETWKHAVAQDPKASPLREIFSGALRKNTLLAILFASVALTVTWGIVQWIPLWADQLTHGQQPKAKAWIQICSCVGSMISCLIAPLIGAKFGRRPVYFALCLGALIVCTLFFRTFDSYGAGFLLMTGVVGAFTGAFYGWLPQYLPELFPTRVRATGQGVAFNSGRIIAAIGAWQMGSVMSFFGGSYPKAGAAIVFVYLIGMVAIWFAPETKDRPLPE</sequence>
<feature type="transmembrane region" description="Helical" evidence="5">
    <location>
        <begin position="12"/>
        <end position="35"/>
    </location>
</feature>
<evidence type="ECO:0000256" key="4">
    <source>
        <dbReference type="ARBA" id="ARBA00023136"/>
    </source>
</evidence>
<feature type="transmembrane region" description="Helical" evidence="5">
    <location>
        <begin position="294"/>
        <end position="311"/>
    </location>
</feature>
<dbReference type="InterPro" id="IPR036259">
    <property type="entry name" value="MFS_trans_sf"/>
</dbReference>
<dbReference type="PANTHER" id="PTHR23508:SF10">
    <property type="entry name" value="CARBOXYLIC ACID TRANSPORTER PROTEIN HOMOLOG"/>
    <property type="match status" value="1"/>
</dbReference>
<dbReference type="PROSITE" id="PS50850">
    <property type="entry name" value="MFS"/>
    <property type="match status" value="1"/>
</dbReference>
<keyword evidence="8" id="KW-1185">Reference proteome</keyword>
<feature type="transmembrane region" description="Helical" evidence="5">
    <location>
        <begin position="178"/>
        <end position="197"/>
    </location>
</feature>
<evidence type="ECO:0000259" key="6">
    <source>
        <dbReference type="PROSITE" id="PS50850"/>
    </source>
</evidence>
<dbReference type="GO" id="GO:0005886">
    <property type="term" value="C:plasma membrane"/>
    <property type="evidence" value="ECO:0007669"/>
    <property type="project" value="TreeGrafter"/>
</dbReference>
<feature type="transmembrane region" description="Helical" evidence="5">
    <location>
        <begin position="317"/>
        <end position="339"/>
    </location>
</feature>
<dbReference type="SUPFAM" id="SSF103473">
    <property type="entry name" value="MFS general substrate transporter"/>
    <property type="match status" value="1"/>
</dbReference>
<protein>
    <submittedName>
        <fullName evidence="7">MFS transporter</fullName>
    </submittedName>
</protein>
<feature type="transmembrane region" description="Helical" evidence="5">
    <location>
        <begin position="55"/>
        <end position="77"/>
    </location>
</feature>
<gene>
    <name evidence="7" type="ORF">BGE01nite_38940</name>
</gene>
<dbReference type="Proteomes" id="UP000321577">
    <property type="component" value="Unassembled WGS sequence"/>
</dbReference>
<comment type="caution">
    <text evidence="7">The sequence shown here is derived from an EMBL/GenBank/DDBJ whole genome shotgun (WGS) entry which is preliminary data.</text>
</comment>
<feature type="transmembrane region" description="Helical" evidence="5">
    <location>
        <begin position="89"/>
        <end position="107"/>
    </location>
</feature>
<evidence type="ECO:0000256" key="5">
    <source>
        <dbReference type="SAM" id="Phobius"/>
    </source>
</evidence>
<dbReference type="Gene3D" id="1.20.1250.20">
    <property type="entry name" value="MFS general substrate transporter like domains"/>
    <property type="match status" value="2"/>
</dbReference>
<reference evidence="7 8" key="1">
    <citation type="submission" date="2019-07" db="EMBL/GenBank/DDBJ databases">
        <title>Whole genome shotgun sequence of Brevifollis gellanilyticus NBRC 108608.</title>
        <authorList>
            <person name="Hosoyama A."/>
            <person name="Uohara A."/>
            <person name="Ohji S."/>
            <person name="Ichikawa N."/>
        </authorList>
    </citation>
    <scope>NUCLEOTIDE SEQUENCE [LARGE SCALE GENOMIC DNA]</scope>
    <source>
        <strain evidence="7 8">NBRC 108608</strain>
    </source>
</reference>
<feature type="domain" description="Major facilitator superfamily (MFS) profile" evidence="6">
    <location>
        <begin position="14"/>
        <end position="411"/>
    </location>
</feature>
<comment type="subcellular location">
    <subcellularLocation>
        <location evidence="1">Membrane</location>
        <topology evidence="1">Multi-pass membrane protein</topology>
    </subcellularLocation>
</comment>
<feature type="transmembrane region" description="Helical" evidence="5">
    <location>
        <begin position="388"/>
        <end position="406"/>
    </location>
</feature>
<dbReference type="RefSeq" id="WP_146852707.1">
    <property type="nucleotide sequence ID" value="NZ_BKAG01000032.1"/>
</dbReference>
<dbReference type="InterPro" id="IPR011701">
    <property type="entry name" value="MFS"/>
</dbReference>
<proteinExistence type="predicted"/>
<dbReference type="Pfam" id="PF07690">
    <property type="entry name" value="MFS_1"/>
    <property type="match status" value="1"/>
</dbReference>
<feature type="transmembrane region" description="Helical" evidence="5">
    <location>
        <begin position="227"/>
        <end position="246"/>
    </location>
</feature>
<keyword evidence="2 5" id="KW-0812">Transmembrane</keyword>
<dbReference type="EMBL" id="BKAG01000032">
    <property type="protein sequence ID" value="GEP44603.1"/>
    <property type="molecule type" value="Genomic_DNA"/>
</dbReference>
<accession>A0A512MCY9</accession>
<dbReference type="GO" id="GO:0046943">
    <property type="term" value="F:carboxylic acid transmembrane transporter activity"/>
    <property type="evidence" value="ECO:0007669"/>
    <property type="project" value="TreeGrafter"/>
</dbReference>
<evidence type="ECO:0000256" key="1">
    <source>
        <dbReference type="ARBA" id="ARBA00004141"/>
    </source>
</evidence>